<organism evidence="2 3">
    <name type="scientific">Arthrobacter pityocampae</name>
    <dbReference type="NCBI Taxonomy" id="547334"/>
    <lineage>
        <taxon>Bacteria</taxon>
        <taxon>Bacillati</taxon>
        <taxon>Actinomycetota</taxon>
        <taxon>Actinomycetes</taxon>
        <taxon>Micrococcales</taxon>
        <taxon>Micrococcaceae</taxon>
        <taxon>Arthrobacter</taxon>
    </lineage>
</organism>
<proteinExistence type="predicted"/>
<dbReference type="EMBL" id="PRKW01000001">
    <property type="protein sequence ID" value="PPB50518.1"/>
    <property type="molecule type" value="Genomic_DNA"/>
</dbReference>
<dbReference type="AlphaFoldDB" id="A0A2S5J119"/>
<feature type="compositionally biased region" description="Polar residues" evidence="1">
    <location>
        <begin position="108"/>
        <end position="117"/>
    </location>
</feature>
<comment type="caution">
    <text evidence="2">The sequence shown here is derived from an EMBL/GenBank/DDBJ whole genome shotgun (WGS) entry which is preliminary data.</text>
</comment>
<evidence type="ECO:0000313" key="3">
    <source>
        <dbReference type="Proteomes" id="UP000239297"/>
    </source>
</evidence>
<dbReference type="Proteomes" id="UP000239297">
    <property type="component" value="Unassembled WGS sequence"/>
</dbReference>
<feature type="region of interest" description="Disordered" evidence="1">
    <location>
        <begin position="96"/>
        <end position="130"/>
    </location>
</feature>
<reference evidence="2 3" key="1">
    <citation type="journal article" date="2014" name="Int. J. Syst. Evol. Microbiol.">
        <title>Arthrobacter pityocampae sp. nov., isolated from Thaumetopoea pityocampa (Lep., Thaumetopoeidae).</title>
        <authorList>
            <person name="Ince I.A."/>
            <person name="Demirbag Z."/>
            <person name="Kati H."/>
        </authorList>
    </citation>
    <scope>NUCLEOTIDE SEQUENCE [LARGE SCALE GENOMIC DNA]</scope>
    <source>
        <strain evidence="2 3">Tp2</strain>
    </source>
</reference>
<evidence type="ECO:0000256" key="1">
    <source>
        <dbReference type="SAM" id="MobiDB-lite"/>
    </source>
</evidence>
<protein>
    <submittedName>
        <fullName evidence="2">Uncharacterized protein</fullName>
    </submittedName>
</protein>
<dbReference type="InterPro" id="IPR055593">
    <property type="entry name" value="DUF7169"/>
</dbReference>
<keyword evidence="3" id="KW-1185">Reference proteome</keyword>
<dbReference type="RefSeq" id="WP_104119792.1">
    <property type="nucleotide sequence ID" value="NZ_PRKW01000001.1"/>
</dbReference>
<name>A0A2S5J119_9MICC</name>
<sequence>MTTLAAGIVRDVAEDFLLLARSIADAEAVEWVAAPVLRPRRDQVTRALSEHADPTGMTATDERRLALRARADEARAVLSATRARLRQIRHELDRELAHYEGEEPPTAPGTTAMQLSPTGIGHPHAHPCQH</sequence>
<accession>A0A2S5J119</accession>
<dbReference type="Pfam" id="PF23773">
    <property type="entry name" value="DUF7169"/>
    <property type="match status" value="1"/>
</dbReference>
<evidence type="ECO:0000313" key="2">
    <source>
        <dbReference type="EMBL" id="PPB50518.1"/>
    </source>
</evidence>
<gene>
    <name evidence="2" type="ORF">C4K88_01070</name>
</gene>